<dbReference type="Pfam" id="PF00620">
    <property type="entry name" value="RhoGAP"/>
    <property type="match status" value="1"/>
</dbReference>
<dbReference type="SMART" id="SM00324">
    <property type="entry name" value="RhoGAP"/>
    <property type="match status" value="1"/>
</dbReference>
<protein>
    <submittedName>
        <fullName evidence="3">Rho GTPase-activating protein 15 (Trinotate prediction)</fullName>
    </submittedName>
</protein>
<dbReference type="SUPFAM" id="SSF48350">
    <property type="entry name" value="GTPase activation domain, GAP"/>
    <property type="match status" value="1"/>
</dbReference>
<dbReference type="EMBL" id="GHBP01002282">
    <property type="protein sequence ID" value="NDJ93047.1"/>
    <property type="molecule type" value="Transcribed_RNA"/>
</dbReference>
<proteinExistence type="predicted"/>
<dbReference type="GO" id="GO:0007165">
    <property type="term" value="P:signal transduction"/>
    <property type="evidence" value="ECO:0007669"/>
    <property type="project" value="InterPro"/>
</dbReference>
<organism evidence="3">
    <name type="scientific">Henneguya salminicola</name>
    <name type="common">Myxosporean</name>
    <dbReference type="NCBI Taxonomy" id="69463"/>
    <lineage>
        <taxon>Eukaryota</taxon>
        <taxon>Metazoa</taxon>
        <taxon>Cnidaria</taxon>
        <taxon>Myxozoa</taxon>
        <taxon>Myxosporea</taxon>
        <taxon>Bivalvulida</taxon>
        <taxon>Platysporina</taxon>
        <taxon>Myxobolidae</taxon>
        <taxon>Henneguya</taxon>
    </lineage>
</organism>
<evidence type="ECO:0000256" key="1">
    <source>
        <dbReference type="ARBA" id="ARBA00022468"/>
    </source>
</evidence>
<evidence type="ECO:0000259" key="2">
    <source>
        <dbReference type="PROSITE" id="PS50238"/>
    </source>
</evidence>
<evidence type="ECO:0000313" key="3">
    <source>
        <dbReference type="EMBL" id="NDJ93047.1"/>
    </source>
</evidence>
<dbReference type="InterPro" id="IPR000198">
    <property type="entry name" value="RhoGAP_dom"/>
</dbReference>
<feature type="domain" description="Rho-GAP" evidence="2">
    <location>
        <begin position="23"/>
        <end position="200"/>
    </location>
</feature>
<dbReference type="AlphaFoldDB" id="A0A6G3MGA8"/>
<dbReference type="PROSITE" id="PS50238">
    <property type="entry name" value="RHOGAP"/>
    <property type="match status" value="1"/>
</dbReference>
<dbReference type="InterPro" id="IPR008936">
    <property type="entry name" value="Rho_GTPase_activation_prot"/>
</dbReference>
<accession>A0A6G3MGA8</accession>
<dbReference type="GO" id="GO:0005737">
    <property type="term" value="C:cytoplasm"/>
    <property type="evidence" value="ECO:0007669"/>
    <property type="project" value="TreeGrafter"/>
</dbReference>
<name>A0A6G3MGA8_HENSL</name>
<keyword evidence="1" id="KW-0343">GTPase activation</keyword>
<dbReference type="CDD" id="cd00159">
    <property type="entry name" value="RhoGAP"/>
    <property type="match status" value="1"/>
</dbReference>
<dbReference type="PANTHER" id="PTHR23176">
    <property type="entry name" value="RHO/RAC/CDC GTPASE-ACTIVATING PROTEIN"/>
    <property type="match status" value="1"/>
</dbReference>
<dbReference type="InterPro" id="IPR050729">
    <property type="entry name" value="Rho-GAP"/>
</dbReference>
<dbReference type="GO" id="GO:0005096">
    <property type="term" value="F:GTPase activator activity"/>
    <property type="evidence" value="ECO:0007669"/>
    <property type="project" value="UniProtKB-KW"/>
</dbReference>
<dbReference type="Gene3D" id="1.10.555.10">
    <property type="entry name" value="Rho GTPase activation protein"/>
    <property type="match status" value="1"/>
</dbReference>
<reference evidence="3" key="1">
    <citation type="submission" date="2018-11" db="EMBL/GenBank/DDBJ databases">
        <title>Henneguya salminicola genome and transcriptome.</title>
        <authorList>
            <person name="Yahalomi D."/>
            <person name="Atkinson S.D."/>
            <person name="Neuhof M."/>
            <person name="Chang E.S."/>
            <person name="Philippe H."/>
            <person name="Cartwright P."/>
            <person name="Bartholomew J.L."/>
            <person name="Huchon D."/>
        </authorList>
    </citation>
    <scope>NUCLEOTIDE SEQUENCE</scope>
    <source>
        <strain evidence="3">Hz1</strain>
        <tissue evidence="3">Whole</tissue>
    </source>
</reference>
<dbReference type="PANTHER" id="PTHR23176:SF0">
    <property type="entry name" value="RHO GTPASE ACTIVATING PROTEIN AT 19D, ISOFORM D"/>
    <property type="match status" value="1"/>
</dbReference>
<sequence length="307" mass="35591">MNNLVYYNLNLGNTPSHVKLFGGNLQDIYQSYGNKLPQFFEQFLINIEKNGLNISGIYRESGNNDMTKKLKDLIEKRQDFDLNEYHIHVQTSIVKLFLRELRRKIFPQNILSQFYGIKANSDRIECVINAISCLDSSCKSVLYRLVRHFTMINDHSANNLMDFYNISVVFGPTLIECDVLEMLKSVDLIKFILLNHDDIFKEQFYNYLEKPIEISELKFIDECRNSNQNDILSDARKSIISTPEIYISSTNKLIRTYTDDIKLTRVSDSTPHSVLQRLNKTSGDARNKKFFNIVAGPSNTFSIVPNR</sequence>